<dbReference type="InterPro" id="IPR051034">
    <property type="entry name" value="Mito_Enoyl-ACP_Reductase"/>
</dbReference>
<evidence type="ECO:0000256" key="5">
    <source>
        <dbReference type="ARBA" id="ARBA00022857"/>
    </source>
</evidence>
<keyword evidence="5" id="KW-0521">NADP</keyword>
<sequence length="357" mass="39682">MLKLSRTLNSFSAVPIRSMSVLSTYLKYSEYGEPVGVLKKFEETLNEPENDQVLLKILVSPVNPADINVIQGKYPEKPPLPAVPGNECVAEVMACGPNTKSLQPGDRVIPFVTQLGTWRTHALFEENKLLKVPKELGLVQAATITVNPPTAYRMLKDFVPVKRGDTIIQNGANSAVGQAVFQLSKLWGIQSVGIVRNRPDIDDLKSFLLELGASEVLTEEELRTTTIFKSGALPKPKLAFNCVGGRSSTELLRHLDDKGVMVTYGAMSREPVTAPNAALIFKDISFRGFWMSRWGRENLHSAVRREMLDELIEIILCGDLKEPVHQMIPFEDWENALKGATNFTGFSGGKYIFDFRE</sequence>
<keyword evidence="7" id="KW-0560">Oxidoreductase</keyword>
<evidence type="ECO:0000259" key="15">
    <source>
        <dbReference type="SMART" id="SM00829"/>
    </source>
</evidence>
<dbReference type="Pfam" id="PF00107">
    <property type="entry name" value="ADH_zinc_N"/>
    <property type="match status" value="1"/>
</dbReference>
<dbReference type="EMBL" id="WJQU01003260">
    <property type="protein sequence ID" value="KAJ6626436.1"/>
    <property type="molecule type" value="Genomic_DNA"/>
</dbReference>
<evidence type="ECO:0000313" key="17">
    <source>
        <dbReference type="Proteomes" id="UP001151699"/>
    </source>
</evidence>
<evidence type="ECO:0000256" key="14">
    <source>
        <dbReference type="ARBA" id="ARBA00048843"/>
    </source>
</evidence>
<reference evidence="16" key="1">
    <citation type="submission" date="2022-07" db="EMBL/GenBank/DDBJ databases">
        <authorList>
            <person name="Trinca V."/>
            <person name="Uliana J.V.C."/>
            <person name="Torres T.T."/>
            <person name="Ward R.J."/>
            <person name="Monesi N."/>
        </authorList>
    </citation>
    <scope>NUCLEOTIDE SEQUENCE</scope>
    <source>
        <strain evidence="16">HSMRA1968</strain>
        <tissue evidence="16">Whole embryos</tissue>
    </source>
</reference>
<evidence type="ECO:0000256" key="1">
    <source>
        <dbReference type="ARBA" id="ARBA00004173"/>
    </source>
</evidence>
<dbReference type="AlphaFoldDB" id="A0A9Q0MLE7"/>
<comment type="subcellular location">
    <subcellularLocation>
        <location evidence="1">Mitochondrion</location>
    </subcellularLocation>
</comment>
<dbReference type="InterPro" id="IPR013149">
    <property type="entry name" value="ADH-like_C"/>
</dbReference>
<dbReference type="FunFam" id="3.40.50.720:FF:000112">
    <property type="entry name" value="Enoyl-[acyl-carrier-protein] reductase 1, mitochondrial"/>
    <property type="match status" value="1"/>
</dbReference>
<organism evidence="16 17">
    <name type="scientific">Pseudolycoriella hygida</name>
    <dbReference type="NCBI Taxonomy" id="35572"/>
    <lineage>
        <taxon>Eukaryota</taxon>
        <taxon>Metazoa</taxon>
        <taxon>Ecdysozoa</taxon>
        <taxon>Arthropoda</taxon>
        <taxon>Hexapoda</taxon>
        <taxon>Insecta</taxon>
        <taxon>Pterygota</taxon>
        <taxon>Neoptera</taxon>
        <taxon>Endopterygota</taxon>
        <taxon>Diptera</taxon>
        <taxon>Nematocera</taxon>
        <taxon>Sciaroidea</taxon>
        <taxon>Sciaridae</taxon>
        <taxon>Pseudolycoriella</taxon>
    </lineage>
</organism>
<dbReference type="SMART" id="SM00829">
    <property type="entry name" value="PKS_ER"/>
    <property type="match status" value="1"/>
</dbReference>
<evidence type="ECO:0000256" key="9">
    <source>
        <dbReference type="ARBA" id="ARBA00023128"/>
    </source>
</evidence>
<keyword evidence="8" id="KW-0443">Lipid metabolism</keyword>
<comment type="catalytic activity">
    <reaction evidence="14">
        <text>a 2,3-saturated acyl-[ACP] + NADP(+) = a (2E)-enoyl-[ACP] + NADPH + H(+)</text>
        <dbReference type="Rhea" id="RHEA:22564"/>
        <dbReference type="Rhea" id="RHEA-COMP:9925"/>
        <dbReference type="Rhea" id="RHEA-COMP:9926"/>
        <dbReference type="ChEBI" id="CHEBI:15378"/>
        <dbReference type="ChEBI" id="CHEBI:57783"/>
        <dbReference type="ChEBI" id="CHEBI:58349"/>
        <dbReference type="ChEBI" id="CHEBI:78784"/>
        <dbReference type="ChEBI" id="CHEBI:78785"/>
        <dbReference type="EC" id="1.3.1.104"/>
    </reaction>
</comment>
<evidence type="ECO:0000256" key="10">
    <source>
        <dbReference type="ARBA" id="ARBA00023160"/>
    </source>
</evidence>
<feature type="domain" description="Enoyl reductase (ER)" evidence="15">
    <location>
        <begin position="36"/>
        <end position="353"/>
    </location>
</feature>
<dbReference type="OrthoDB" id="7482721at2759"/>
<evidence type="ECO:0000256" key="13">
    <source>
        <dbReference type="ARBA" id="ARBA00042123"/>
    </source>
</evidence>
<dbReference type="Gene3D" id="3.90.180.10">
    <property type="entry name" value="Medium-chain alcohol dehydrogenases, catalytic domain"/>
    <property type="match status" value="1"/>
</dbReference>
<keyword evidence="10" id="KW-0275">Fatty acid biosynthesis</keyword>
<keyword evidence="4" id="KW-0276">Fatty acid metabolism</keyword>
<dbReference type="InterPro" id="IPR020843">
    <property type="entry name" value="ER"/>
</dbReference>
<dbReference type="Proteomes" id="UP001151699">
    <property type="component" value="Unassembled WGS sequence"/>
</dbReference>
<protein>
    <recommendedName>
        <fullName evidence="12">Enoyl-[acyl-carrier-protein] reductase, mitochondrial</fullName>
        <ecNumber evidence="11">1.3.1.104</ecNumber>
    </recommendedName>
    <alternativeName>
        <fullName evidence="13">2-enoyl thioester reductase</fullName>
    </alternativeName>
</protein>
<dbReference type="Gene3D" id="3.40.50.720">
    <property type="entry name" value="NAD(P)-binding Rossmann-like Domain"/>
    <property type="match status" value="1"/>
</dbReference>
<dbReference type="CDD" id="cd08290">
    <property type="entry name" value="ETR"/>
    <property type="match status" value="1"/>
</dbReference>
<accession>A0A9Q0MLE7</accession>
<dbReference type="InterPro" id="IPR013154">
    <property type="entry name" value="ADH-like_N"/>
</dbReference>
<dbReference type="GO" id="GO:0005739">
    <property type="term" value="C:mitochondrion"/>
    <property type="evidence" value="ECO:0007669"/>
    <property type="project" value="UniProtKB-SubCell"/>
</dbReference>
<dbReference type="Pfam" id="PF08240">
    <property type="entry name" value="ADH_N"/>
    <property type="match status" value="1"/>
</dbReference>
<dbReference type="PANTHER" id="PTHR43981:SF2">
    <property type="entry name" value="ENOYL-[ACYL-CARRIER-PROTEIN] REDUCTASE, MITOCHONDRIAL"/>
    <property type="match status" value="1"/>
</dbReference>
<dbReference type="InterPro" id="IPR011032">
    <property type="entry name" value="GroES-like_sf"/>
</dbReference>
<name>A0A9Q0MLE7_9DIPT</name>
<keyword evidence="6" id="KW-0809">Transit peptide</keyword>
<keyword evidence="17" id="KW-1185">Reference proteome</keyword>
<evidence type="ECO:0000256" key="12">
    <source>
        <dbReference type="ARBA" id="ARBA00041058"/>
    </source>
</evidence>
<evidence type="ECO:0000256" key="7">
    <source>
        <dbReference type="ARBA" id="ARBA00023002"/>
    </source>
</evidence>
<evidence type="ECO:0000256" key="4">
    <source>
        <dbReference type="ARBA" id="ARBA00022832"/>
    </source>
</evidence>
<dbReference type="GO" id="GO:0141148">
    <property type="term" value="F:enoyl-[acyl-carrier-protein] reductase (NADPH) activity"/>
    <property type="evidence" value="ECO:0007669"/>
    <property type="project" value="UniProtKB-EC"/>
</dbReference>
<dbReference type="GO" id="GO:0006633">
    <property type="term" value="P:fatty acid biosynthetic process"/>
    <property type="evidence" value="ECO:0007669"/>
    <property type="project" value="UniProtKB-KW"/>
</dbReference>
<keyword evidence="3" id="KW-0444">Lipid biosynthesis</keyword>
<evidence type="ECO:0000313" key="16">
    <source>
        <dbReference type="EMBL" id="KAJ6626436.1"/>
    </source>
</evidence>
<evidence type="ECO:0000256" key="2">
    <source>
        <dbReference type="ARBA" id="ARBA00010371"/>
    </source>
</evidence>
<evidence type="ECO:0000256" key="6">
    <source>
        <dbReference type="ARBA" id="ARBA00022946"/>
    </source>
</evidence>
<gene>
    <name evidence="16" type="ORF">Bhyg_17261</name>
</gene>
<keyword evidence="9" id="KW-0496">Mitochondrion</keyword>
<dbReference type="SUPFAM" id="SSF51735">
    <property type="entry name" value="NAD(P)-binding Rossmann-fold domains"/>
    <property type="match status" value="1"/>
</dbReference>
<dbReference type="PANTHER" id="PTHR43981">
    <property type="entry name" value="ENOYL-[ACYL-CARRIER-PROTEIN] REDUCTASE, MITOCHONDRIAL"/>
    <property type="match status" value="1"/>
</dbReference>
<dbReference type="EC" id="1.3.1.104" evidence="11"/>
<dbReference type="SUPFAM" id="SSF50129">
    <property type="entry name" value="GroES-like"/>
    <property type="match status" value="1"/>
</dbReference>
<evidence type="ECO:0000256" key="8">
    <source>
        <dbReference type="ARBA" id="ARBA00023098"/>
    </source>
</evidence>
<comment type="caution">
    <text evidence="16">The sequence shown here is derived from an EMBL/GenBank/DDBJ whole genome shotgun (WGS) entry which is preliminary data.</text>
</comment>
<evidence type="ECO:0000256" key="11">
    <source>
        <dbReference type="ARBA" id="ARBA00038963"/>
    </source>
</evidence>
<evidence type="ECO:0000256" key="3">
    <source>
        <dbReference type="ARBA" id="ARBA00022516"/>
    </source>
</evidence>
<comment type="similarity">
    <text evidence="2">Belongs to the zinc-containing alcohol dehydrogenase family. Quinone oxidoreductase subfamily.</text>
</comment>
<proteinExistence type="inferred from homology"/>
<dbReference type="InterPro" id="IPR036291">
    <property type="entry name" value="NAD(P)-bd_dom_sf"/>
</dbReference>